<reference evidence="5 6" key="1">
    <citation type="submission" date="2016-11" db="EMBL/GenBank/DDBJ databases">
        <authorList>
            <person name="Jaros S."/>
            <person name="Januszkiewicz K."/>
            <person name="Wedrychowicz H."/>
        </authorList>
    </citation>
    <scope>NUCLEOTIDE SEQUENCE [LARGE SCALE GENOMIC DNA]</scope>
    <source>
        <strain evidence="5 6">DSM 17459</strain>
    </source>
</reference>
<gene>
    <name evidence="5" type="ORF">SAMN02745158_00100</name>
</gene>
<keyword evidence="2" id="KW-0963">Cytoplasm</keyword>
<dbReference type="NCBIfam" id="TIGR01003">
    <property type="entry name" value="PTS_HPr_family"/>
    <property type="match status" value="1"/>
</dbReference>
<dbReference type="InterPro" id="IPR035895">
    <property type="entry name" value="HPr-like_sf"/>
</dbReference>
<dbReference type="STRING" id="1122155.SAMN02745158_00100"/>
<evidence type="ECO:0000256" key="1">
    <source>
        <dbReference type="ARBA" id="ARBA00004496"/>
    </source>
</evidence>
<dbReference type="InterPro" id="IPR050399">
    <property type="entry name" value="HPr"/>
</dbReference>
<evidence type="ECO:0000256" key="2">
    <source>
        <dbReference type="ARBA" id="ARBA00022490"/>
    </source>
</evidence>
<dbReference type="AlphaFoldDB" id="A0A1M4SGU8"/>
<sequence length="85" mass="9436">MTEFQYKISDELGFHARPVGLLVELVKGMDTAVTITKDGNTVSADQLVALMTLNVKKGDVITITLEDDCDEAELEKVKKFVEQTF</sequence>
<evidence type="ECO:0000313" key="6">
    <source>
        <dbReference type="Proteomes" id="UP000184245"/>
    </source>
</evidence>
<dbReference type="PANTHER" id="PTHR33705:SF2">
    <property type="entry name" value="PHOSPHOCARRIER PROTEIN NPR"/>
    <property type="match status" value="1"/>
</dbReference>
<proteinExistence type="predicted"/>
<dbReference type="OrthoDB" id="9809047at2"/>
<evidence type="ECO:0000256" key="3">
    <source>
        <dbReference type="ARBA" id="ARBA00022683"/>
    </source>
</evidence>
<dbReference type="Gene3D" id="3.30.1340.10">
    <property type="entry name" value="HPr-like"/>
    <property type="match status" value="1"/>
</dbReference>
<dbReference type="EMBL" id="FQVI01000001">
    <property type="protein sequence ID" value="SHE31431.1"/>
    <property type="molecule type" value="Genomic_DNA"/>
</dbReference>
<evidence type="ECO:0000313" key="5">
    <source>
        <dbReference type="EMBL" id="SHE31431.1"/>
    </source>
</evidence>
<name>A0A1M4SGU8_9CLOT</name>
<organism evidence="5 6">
    <name type="scientific">Lactonifactor longoviformis DSM 17459</name>
    <dbReference type="NCBI Taxonomy" id="1122155"/>
    <lineage>
        <taxon>Bacteria</taxon>
        <taxon>Bacillati</taxon>
        <taxon>Bacillota</taxon>
        <taxon>Clostridia</taxon>
        <taxon>Eubacteriales</taxon>
        <taxon>Clostridiaceae</taxon>
        <taxon>Lactonifactor</taxon>
    </lineage>
</organism>
<keyword evidence="3" id="KW-0598">Phosphotransferase system</keyword>
<accession>A0A1M4SGU8</accession>
<dbReference type="Proteomes" id="UP000184245">
    <property type="component" value="Unassembled WGS sequence"/>
</dbReference>
<keyword evidence="6" id="KW-1185">Reference proteome</keyword>
<dbReference type="InterPro" id="IPR000032">
    <property type="entry name" value="HPr-like"/>
</dbReference>
<dbReference type="PRINTS" id="PR00107">
    <property type="entry name" value="PHOSPHOCPHPR"/>
</dbReference>
<dbReference type="PROSITE" id="PS51350">
    <property type="entry name" value="PTS_HPR_DOM"/>
    <property type="match status" value="1"/>
</dbReference>
<dbReference type="SUPFAM" id="SSF55594">
    <property type="entry name" value="HPr-like"/>
    <property type="match status" value="1"/>
</dbReference>
<dbReference type="Pfam" id="PF00381">
    <property type="entry name" value="PTS-HPr"/>
    <property type="match status" value="1"/>
</dbReference>
<dbReference type="RefSeq" id="WP_072848205.1">
    <property type="nucleotide sequence ID" value="NZ_FQVI01000001.1"/>
</dbReference>
<feature type="domain" description="HPr" evidence="4">
    <location>
        <begin position="1"/>
        <end position="85"/>
    </location>
</feature>
<dbReference type="GO" id="GO:0005737">
    <property type="term" value="C:cytoplasm"/>
    <property type="evidence" value="ECO:0007669"/>
    <property type="project" value="UniProtKB-SubCell"/>
</dbReference>
<evidence type="ECO:0000259" key="4">
    <source>
        <dbReference type="PROSITE" id="PS51350"/>
    </source>
</evidence>
<protein>
    <submittedName>
        <fullName evidence="5">Phosphocarrier protein</fullName>
    </submittedName>
</protein>
<dbReference type="GO" id="GO:0009401">
    <property type="term" value="P:phosphoenolpyruvate-dependent sugar phosphotransferase system"/>
    <property type="evidence" value="ECO:0007669"/>
    <property type="project" value="UniProtKB-KW"/>
</dbReference>
<dbReference type="PANTHER" id="PTHR33705">
    <property type="entry name" value="PHOSPHOCARRIER PROTEIN HPR"/>
    <property type="match status" value="1"/>
</dbReference>
<comment type="subcellular location">
    <subcellularLocation>
        <location evidence="1">Cytoplasm</location>
    </subcellularLocation>
</comment>